<dbReference type="PROSITE" id="PS51186">
    <property type="entry name" value="GNAT"/>
    <property type="match status" value="1"/>
</dbReference>
<proteinExistence type="predicted"/>
<dbReference type="Proteomes" id="UP000637359">
    <property type="component" value="Unassembled WGS sequence"/>
</dbReference>
<dbReference type="InterPro" id="IPR050832">
    <property type="entry name" value="Bact_Acetyltransf"/>
</dbReference>
<evidence type="ECO:0000313" key="4">
    <source>
        <dbReference type="EMBL" id="MBC5637806.1"/>
    </source>
</evidence>
<dbReference type="SUPFAM" id="SSF55729">
    <property type="entry name" value="Acyl-CoA N-acyltransferases (Nat)"/>
    <property type="match status" value="1"/>
</dbReference>
<dbReference type="RefSeq" id="WP_186870516.1">
    <property type="nucleotide sequence ID" value="NZ_JACOOL010000010.1"/>
</dbReference>
<keyword evidence="1" id="KW-0808">Transferase</keyword>
<dbReference type="InterPro" id="IPR000182">
    <property type="entry name" value="GNAT_dom"/>
</dbReference>
<accession>A0A923RJA4</accession>
<gene>
    <name evidence="4" type="ORF">H8S33_13405</name>
</gene>
<organism evidence="4 5">
    <name type="scientific">Ornithinibacillus hominis</name>
    <dbReference type="NCBI Taxonomy" id="2763055"/>
    <lineage>
        <taxon>Bacteria</taxon>
        <taxon>Bacillati</taxon>
        <taxon>Bacillota</taxon>
        <taxon>Bacilli</taxon>
        <taxon>Bacillales</taxon>
        <taxon>Bacillaceae</taxon>
        <taxon>Ornithinibacillus</taxon>
    </lineage>
</organism>
<evidence type="ECO:0000256" key="1">
    <source>
        <dbReference type="ARBA" id="ARBA00022679"/>
    </source>
</evidence>
<name>A0A923RJA4_9BACI</name>
<evidence type="ECO:0000256" key="2">
    <source>
        <dbReference type="ARBA" id="ARBA00023315"/>
    </source>
</evidence>
<sequence length="1030" mass="118718">MDIKIVKYDESYAARVAEMWNHSRDGWGGANTVDTEESVLLREQNSTNIHTFLALEGDKVVGYCGFSEYRDDEGALYIPLLNVRDDYHGKKIGKKLLLTALEEAIHLKWPRLDLYTWPGNTKAVPLYKRCGFFWEERDDTTHLMNFMPTVLHTEAVADFFKDANWYDISTREIEVKPDGRVENEFHYYEYAWKKENQTLRMEFERTGRGIRLIETDDYYIAATIPEHQLVFGNHYPIQYTIKNKSAKALHFELKGESDKNIEYSIEKSINVTDEIEVIENFYIHPIEEEQNSLRTHPTVKTKIRINGKEATFKLGILPKYPAQVTAHYQEDIAFLGNENIFYLDIENNYSEKIHFEVTFPDSPMMEIKAETLLLEMNPKERKSVPVPFIVTDYGFYEAALPIKAIKENGETVEFTRLIGIPIRGIGAKFSGIDDERLHLYNGQYFVVLNKKDNTIDMGRKKQESSIQVMTPRLGKPYSEEMAKAKYKQIQFMDENGMISAKISYEIAAFPSITLHLILKLSSEGLVENYYEVENKREVETAESIFVNQPIYFGLEKAVIPYQGERVELTDSIGNSYEYWKDTHITENWIFANAGSDPLGICWDSTSKIHFDSWFHYFEYDLGKIGPRSSLVTKPVVFSLGAFHDIESFRAYANKASFSKKVKPVNHVRLSLQNNNPFLQGGKGYAKVTDYKSNYLHGEISLSHLNQEELVVGKIDRKEKKTEWIAELSANDIPSISTVKVKASLDATIQDLETLVISHGKGECLQEIENVYGMDSWRVNNGVVEIKATPEFFPALHSLTYKGHEWLDSSFPKLQPNLWWNPWAGGISSRLTSIRPYSLSKETTKADFAKLVDSKGNEWQGIKLSTIVEQSKEFKGLTMHQYFLLLPGAPILCHVSEIEQNTGKFFHDKAWQSFAFVKPDTVMENNWVNLQDKAGNWMKVVAGKDENDISVDRNMIIGCHNSKEHLQFISNLENTMREMYINKQVMLTSVWEKLYVPTGSTHFTTPNFYLFNDFIIDDKAQHDLQEISFHK</sequence>
<dbReference type="GO" id="GO:0016747">
    <property type="term" value="F:acyltransferase activity, transferring groups other than amino-acyl groups"/>
    <property type="evidence" value="ECO:0007669"/>
    <property type="project" value="InterPro"/>
</dbReference>
<evidence type="ECO:0000259" key="3">
    <source>
        <dbReference type="PROSITE" id="PS51186"/>
    </source>
</evidence>
<dbReference type="EMBL" id="JACOOL010000010">
    <property type="protein sequence ID" value="MBC5637806.1"/>
    <property type="molecule type" value="Genomic_DNA"/>
</dbReference>
<dbReference type="Pfam" id="PF00583">
    <property type="entry name" value="Acetyltransf_1"/>
    <property type="match status" value="1"/>
</dbReference>
<protein>
    <submittedName>
        <fullName evidence="4">GNAT family N-acetyltransferase</fullName>
    </submittedName>
</protein>
<keyword evidence="2" id="KW-0012">Acyltransferase</keyword>
<feature type="domain" description="N-acetyltransferase" evidence="3">
    <location>
        <begin position="3"/>
        <end position="149"/>
    </location>
</feature>
<evidence type="ECO:0000313" key="5">
    <source>
        <dbReference type="Proteomes" id="UP000637359"/>
    </source>
</evidence>
<reference evidence="4" key="1">
    <citation type="submission" date="2020-08" db="EMBL/GenBank/DDBJ databases">
        <title>Genome public.</title>
        <authorList>
            <person name="Liu C."/>
            <person name="Sun Q."/>
        </authorList>
    </citation>
    <scope>NUCLEOTIDE SEQUENCE</scope>
    <source>
        <strain evidence="4">BX22</strain>
    </source>
</reference>
<dbReference type="PANTHER" id="PTHR43877">
    <property type="entry name" value="AMINOALKYLPHOSPHONATE N-ACETYLTRANSFERASE-RELATED-RELATED"/>
    <property type="match status" value="1"/>
</dbReference>
<dbReference type="CDD" id="cd04301">
    <property type="entry name" value="NAT_SF"/>
    <property type="match status" value="1"/>
</dbReference>
<comment type="caution">
    <text evidence="4">The sequence shown here is derived from an EMBL/GenBank/DDBJ whole genome shotgun (WGS) entry which is preliminary data.</text>
</comment>
<keyword evidence="5" id="KW-1185">Reference proteome</keyword>
<dbReference type="InterPro" id="IPR016181">
    <property type="entry name" value="Acyl_CoA_acyltransferase"/>
</dbReference>
<dbReference type="AlphaFoldDB" id="A0A923RJA4"/>
<dbReference type="Gene3D" id="3.40.630.30">
    <property type="match status" value="1"/>
</dbReference>